<evidence type="ECO:0000313" key="1">
    <source>
        <dbReference type="EMBL" id="MUH59909.1"/>
    </source>
</evidence>
<sequence length="80" mass="9297">MQTMILNSPFAGNLYHPVSADDNGDNLRLIDWNRGTPYVFRSADYEELKNTPALFARKFDENIDDRIIKRLQNDLTHENA</sequence>
<protein>
    <submittedName>
        <fullName evidence="1">Glycosyl transferase</fullName>
    </submittedName>
</protein>
<accession>A0A7K1J5V5</accession>
<proteinExistence type="predicted"/>
<organism evidence="1 2">
    <name type="scientific">Bifidobacterium canis</name>
    <dbReference type="NCBI Taxonomy" id="2610880"/>
    <lineage>
        <taxon>Bacteria</taxon>
        <taxon>Bacillati</taxon>
        <taxon>Actinomycetota</taxon>
        <taxon>Actinomycetes</taxon>
        <taxon>Bifidobacteriales</taxon>
        <taxon>Bifidobacteriaceae</taxon>
        <taxon>Bifidobacterium</taxon>
    </lineage>
</organism>
<dbReference type="GO" id="GO:0016740">
    <property type="term" value="F:transferase activity"/>
    <property type="evidence" value="ECO:0007669"/>
    <property type="project" value="UniProtKB-KW"/>
</dbReference>
<comment type="caution">
    <text evidence="1">The sequence shown here is derived from an EMBL/GenBank/DDBJ whole genome shotgun (WGS) entry which is preliminary data.</text>
</comment>
<evidence type="ECO:0000313" key="2">
    <source>
        <dbReference type="Proteomes" id="UP000487882"/>
    </source>
</evidence>
<reference evidence="1 2" key="1">
    <citation type="submission" date="2019-09" db="EMBL/GenBank/DDBJ databases">
        <title>Bifidobacterium canis sp. nov., isolated from the digestive tract of German Shepherd dog puppy.</title>
        <authorList>
            <person name="Bunesova V."/>
        </authorList>
    </citation>
    <scope>NUCLEOTIDE SEQUENCE [LARGE SCALE GENOMIC DNA]</scope>
    <source>
        <strain evidence="1 2">GSD1FS</strain>
    </source>
</reference>
<dbReference type="RefSeq" id="WP_155588815.1">
    <property type="nucleotide sequence ID" value="NZ_WNLP01000005.1"/>
</dbReference>
<name>A0A7K1J5V5_9BIFI</name>
<gene>
    <name evidence="1" type="ORF">GSD1FS_1252</name>
</gene>
<dbReference type="Proteomes" id="UP000487882">
    <property type="component" value="Unassembled WGS sequence"/>
</dbReference>
<keyword evidence="2" id="KW-1185">Reference proteome</keyword>
<keyword evidence="1" id="KW-0808">Transferase</keyword>
<dbReference type="AlphaFoldDB" id="A0A7K1J5V5"/>
<dbReference type="EMBL" id="WNLP01000005">
    <property type="protein sequence ID" value="MUH59909.1"/>
    <property type="molecule type" value="Genomic_DNA"/>
</dbReference>